<protein>
    <submittedName>
        <fullName evidence="2">Uncharacterized protein</fullName>
    </submittedName>
</protein>
<evidence type="ECO:0000256" key="1">
    <source>
        <dbReference type="SAM" id="Phobius"/>
    </source>
</evidence>
<dbReference type="OrthoDB" id="4159814at2759"/>
<proteinExistence type="predicted"/>
<accession>A0A1L9SJD3</accession>
<gene>
    <name evidence="2" type="ORF">ASPZODRAFT_1945060</name>
</gene>
<sequence>MRYQDDRLSRVPVQSTGEDVAPVAEVLIWGFSSMQRFKEPRQSLHQTLFIHRQSFTRLLESNLPSLTKSFKLSLSLSLSSISCLHLFLILQIPYSTRTGKMAMSYELIVFLVILGCVAAVLIAYALHSHFSPPTEDVFPQPSHEQKGYMREVRERNIDALVYESRRIEKRNTADMC</sequence>
<evidence type="ECO:0000313" key="3">
    <source>
        <dbReference type="Proteomes" id="UP000184188"/>
    </source>
</evidence>
<organism evidence="2 3">
    <name type="scientific">Penicilliopsis zonata CBS 506.65</name>
    <dbReference type="NCBI Taxonomy" id="1073090"/>
    <lineage>
        <taxon>Eukaryota</taxon>
        <taxon>Fungi</taxon>
        <taxon>Dikarya</taxon>
        <taxon>Ascomycota</taxon>
        <taxon>Pezizomycotina</taxon>
        <taxon>Eurotiomycetes</taxon>
        <taxon>Eurotiomycetidae</taxon>
        <taxon>Eurotiales</taxon>
        <taxon>Aspergillaceae</taxon>
        <taxon>Penicilliopsis</taxon>
    </lineage>
</organism>
<keyword evidence="3" id="KW-1185">Reference proteome</keyword>
<dbReference type="AlphaFoldDB" id="A0A1L9SJD3"/>
<name>A0A1L9SJD3_9EURO</name>
<feature type="transmembrane region" description="Helical" evidence="1">
    <location>
        <begin position="104"/>
        <end position="126"/>
    </location>
</feature>
<dbReference type="GeneID" id="34613867"/>
<keyword evidence="1" id="KW-0472">Membrane</keyword>
<keyword evidence="1" id="KW-1133">Transmembrane helix</keyword>
<dbReference type="Proteomes" id="UP000184188">
    <property type="component" value="Unassembled WGS sequence"/>
</dbReference>
<dbReference type="RefSeq" id="XP_022581840.1">
    <property type="nucleotide sequence ID" value="XM_022727403.1"/>
</dbReference>
<evidence type="ECO:0000313" key="2">
    <source>
        <dbReference type="EMBL" id="OJJ47330.1"/>
    </source>
</evidence>
<keyword evidence="1" id="KW-0812">Transmembrane</keyword>
<dbReference type="VEuPathDB" id="FungiDB:ASPZODRAFT_1945060"/>
<dbReference type="EMBL" id="KV878341">
    <property type="protein sequence ID" value="OJJ47330.1"/>
    <property type="molecule type" value="Genomic_DNA"/>
</dbReference>
<reference evidence="3" key="1">
    <citation type="journal article" date="2017" name="Genome Biol.">
        <title>Comparative genomics reveals high biological diversity and specific adaptations in the industrially and medically important fungal genus Aspergillus.</title>
        <authorList>
            <person name="de Vries R.P."/>
            <person name="Riley R."/>
            <person name="Wiebenga A."/>
            <person name="Aguilar-Osorio G."/>
            <person name="Amillis S."/>
            <person name="Uchima C.A."/>
            <person name="Anderluh G."/>
            <person name="Asadollahi M."/>
            <person name="Askin M."/>
            <person name="Barry K."/>
            <person name="Battaglia E."/>
            <person name="Bayram O."/>
            <person name="Benocci T."/>
            <person name="Braus-Stromeyer S.A."/>
            <person name="Caldana C."/>
            <person name="Canovas D."/>
            <person name="Cerqueira G.C."/>
            <person name="Chen F."/>
            <person name="Chen W."/>
            <person name="Choi C."/>
            <person name="Clum A."/>
            <person name="Dos Santos R.A."/>
            <person name="Damasio A.R."/>
            <person name="Diallinas G."/>
            <person name="Emri T."/>
            <person name="Fekete E."/>
            <person name="Flipphi M."/>
            <person name="Freyberg S."/>
            <person name="Gallo A."/>
            <person name="Gournas C."/>
            <person name="Habgood R."/>
            <person name="Hainaut M."/>
            <person name="Harispe M.L."/>
            <person name="Henrissat B."/>
            <person name="Hilden K.S."/>
            <person name="Hope R."/>
            <person name="Hossain A."/>
            <person name="Karabika E."/>
            <person name="Karaffa L."/>
            <person name="Karanyi Z."/>
            <person name="Krasevec N."/>
            <person name="Kuo A."/>
            <person name="Kusch H."/>
            <person name="LaButti K."/>
            <person name="Lagendijk E.L."/>
            <person name="Lapidus A."/>
            <person name="Levasseur A."/>
            <person name="Lindquist E."/>
            <person name="Lipzen A."/>
            <person name="Logrieco A.F."/>
            <person name="MacCabe A."/>
            <person name="Maekelae M.R."/>
            <person name="Malavazi I."/>
            <person name="Melin P."/>
            <person name="Meyer V."/>
            <person name="Mielnichuk N."/>
            <person name="Miskei M."/>
            <person name="Molnar A.P."/>
            <person name="Mule G."/>
            <person name="Ngan C.Y."/>
            <person name="Orejas M."/>
            <person name="Orosz E."/>
            <person name="Ouedraogo J.P."/>
            <person name="Overkamp K.M."/>
            <person name="Park H.-S."/>
            <person name="Perrone G."/>
            <person name="Piumi F."/>
            <person name="Punt P.J."/>
            <person name="Ram A.F."/>
            <person name="Ramon A."/>
            <person name="Rauscher S."/>
            <person name="Record E."/>
            <person name="Riano-Pachon D.M."/>
            <person name="Robert V."/>
            <person name="Roehrig J."/>
            <person name="Ruller R."/>
            <person name="Salamov A."/>
            <person name="Salih N.S."/>
            <person name="Samson R.A."/>
            <person name="Sandor E."/>
            <person name="Sanguinetti M."/>
            <person name="Schuetze T."/>
            <person name="Sepcic K."/>
            <person name="Shelest E."/>
            <person name="Sherlock G."/>
            <person name="Sophianopoulou V."/>
            <person name="Squina F.M."/>
            <person name="Sun H."/>
            <person name="Susca A."/>
            <person name="Todd R.B."/>
            <person name="Tsang A."/>
            <person name="Unkles S.E."/>
            <person name="van de Wiele N."/>
            <person name="van Rossen-Uffink D."/>
            <person name="Oliveira J.V."/>
            <person name="Vesth T.C."/>
            <person name="Visser J."/>
            <person name="Yu J.-H."/>
            <person name="Zhou M."/>
            <person name="Andersen M.R."/>
            <person name="Archer D.B."/>
            <person name="Baker S.E."/>
            <person name="Benoit I."/>
            <person name="Brakhage A.A."/>
            <person name="Braus G.H."/>
            <person name="Fischer R."/>
            <person name="Frisvad J.C."/>
            <person name="Goldman G.H."/>
            <person name="Houbraken J."/>
            <person name="Oakley B."/>
            <person name="Pocsi I."/>
            <person name="Scazzocchio C."/>
            <person name="Seiboth B."/>
            <person name="vanKuyk P.A."/>
            <person name="Wortman J."/>
            <person name="Dyer P.S."/>
            <person name="Grigoriev I.V."/>
        </authorList>
    </citation>
    <scope>NUCLEOTIDE SEQUENCE [LARGE SCALE GENOMIC DNA]</scope>
    <source>
        <strain evidence="3">CBS 506.65</strain>
    </source>
</reference>